<dbReference type="HOGENOM" id="CLU_040957_2_0_1"/>
<name>E3LC60_PUCGT</name>
<evidence type="ECO:0000313" key="3">
    <source>
        <dbReference type="Proteomes" id="UP000008783"/>
    </source>
</evidence>
<dbReference type="VEuPathDB" id="FungiDB:PGTG_20205"/>
<feature type="compositionally biased region" description="Polar residues" evidence="1">
    <location>
        <begin position="219"/>
        <end position="231"/>
    </location>
</feature>
<dbReference type="GeneID" id="10535907"/>
<evidence type="ECO:0000256" key="1">
    <source>
        <dbReference type="SAM" id="MobiDB-lite"/>
    </source>
</evidence>
<organism evidence="2 3">
    <name type="scientific">Puccinia graminis f. sp. tritici (strain CRL 75-36-700-3 / race SCCL)</name>
    <name type="common">Black stem rust fungus</name>
    <dbReference type="NCBI Taxonomy" id="418459"/>
    <lineage>
        <taxon>Eukaryota</taxon>
        <taxon>Fungi</taxon>
        <taxon>Dikarya</taxon>
        <taxon>Basidiomycota</taxon>
        <taxon>Pucciniomycotina</taxon>
        <taxon>Pucciniomycetes</taxon>
        <taxon>Pucciniales</taxon>
        <taxon>Pucciniaceae</taxon>
        <taxon>Puccinia</taxon>
    </lineage>
</organism>
<reference evidence="3" key="2">
    <citation type="journal article" date="2011" name="Proc. Natl. Acad. Sci. U.S.A.">
        <title>Obligate biotrophy features unraveled by the genomic analysis of rust fungi.</title>
        <authorList>
            <person name="Duplessis S."/>
            <person name="Cuomo C.A."/>
            <person name="Lin Y.-C."/>
            <person name="Aerts A."/>
            <person name="Tisserant E."/>
            <person name="Veneault-Fourrey C."/>
            <person name="Joly D.L."/>
            <person name="Hacquard S."/>
            <person name="Amselem J."/>
            <person name="Cantarel B.L."/>
            <person name="Chiu R."/>
            <person name="Coutinho P.M."/>
            <person name="Feau N."/>
            <person name="Field M."/>
            <person name="Frey P."/>
            <person name="Gelhaye E."/>
            <person name="Goldberg J."/>
            <person name="Grabherr M.G."/>
            <person name="Kodira C.D."/>
            <person name="Kohler A."/>
            <person name="Kuees U."/>
            <person name="Lindquist E.A."/>
            <person name="Lucas S.M."/>
            <person name="Mago R."/>
            <person name="Mauceli E."/>
            <person name="Morin E."/>
            <person name="Murat C."/>
            <person name="Pangilinan J.L."/>
            <person name="Park R."/>
            <person name="Pearson M."/>
            <person name="Quesneville H."/>
            <person name="Rouhier N."/>
            <person name="Sakthikumar S."/>
            <person name="Salamov A.A."/>
            <person name="Schmutz J."/>
            <person name="Selles B."/>
            <person name="Shapiro H."/>
            <person name="Tanguay P."/>
            <person name="Tuskan G.A."/>
            <person name="Henrissat B."/>
            <person name="Van de Peer Y."/>
            <person name="Rouze P."/>
            <person name="Ellis J.G."/>
            <person name="Dodds P.N."/>
            <person name="Schein J.E."/>
            <person name="Zhong S."/>
            <person name="Hamelin R.C."/>
            <person name="Grigoriev I.V."/>
            <person name="Szabo L.J."/>
            <person name="Martin F."/>
        </authorList>
    </citation>
    <scope>NUCLEOTIDE SEQUENCE [LARGE SCALE GENOMIC DNA]</scope>
    <source>
        <strain evidence="3">CRL 75-36-700-3 / race SCCL</strain>
    </source>
</reference>
<protein>
    <submittedName>
        <fullName evidence="2">Uncharacterized protein</fullName>
    </submittedName>
</protein>
<keyword evidence="3" id="KW-1185">Reference proteome</keyword>
<reference key="1">
    <citation type="submission" date="2007-01" db="EMBL/GenBank/DDBJ databases">
        <title>The Genome Sequence of Puccinia graminis f. sp. tritici Strain CRL 75-36-700-3.</title>
        <authorList>
            <consortium name="The Broad Institute Genome Sequencing Platform"/>
            <person name="Birren B."/>
            <person name="Lander E."/>
            <person name="Galagan J."/>
            <person name="Nusbaum C."/>
            <person name="Devon K."/>
            <person name="Cuomo C."/>
            <person name="Jaffe D."/>
            <person name="Butler J."/>
            <person name="Alvarez P."/>
            <person name="Gnerre S."/>
            <person name="Grabherr M."/>
            <person name="Mauceli E."/>
            <person name="Brockman W."/>
            <person name="Young S."/>
            <person name="LaButti K."/>
            <person name="Sykes S."/>
            <person name="DeCaprio D."/>
            <person name="Crawford M."/>
            <person name="Koehrsen M."/>
            <person name="Engels R."/>
            <person name="Montgomery P."/>
            <person name="Pearson M."/>
            <person name="Howarth C."/>
            <person name="Larson L."/>
            <person name="White J."/>
            <person name="Zeng Q."/>
            <person name="Kodira C."/>
            <person name="Yandava C."/>
            <person name="Alvarado L."/>
            <person name="O'Leary S."/>
            <person name="Szabo L."/>
            <person name="Dean R."/>
            <person name="Schein J."/>
        </authorList>
    </citation>
    <scope>NUCLEOTIDE SEQUENCE</scope>
    <source>
        <strain>CRL 75-36-700-3</strain>
    </source>
</reference>
<accession>E3LC60</accession>
<dbReference type="InParanoid" id="E3LC60"/>
<sequence>MTAVRAPNHPATFNGHFQPISESIADSVRANQYGYVKTPSFIQCAGSNVEKNEDFEIELVTNTALTNTLNPESIYAMSGKMIALNDGSTPMFSYFQDTVTRIATAGPEQPDFTNKTGVTSLGMVTSCREVANGASDSGSELEVIVAHCDWDGEERVHRRFNVKYIVPGTKNLVKTHTLYQAGRKVNIIGRLVDFDVKDHMAVVLVSSVSITSGHQLGRTITVNQGPSTSSPIAGRKFTSFSSKKKDSPRTSPAVDRLKSTLPNTKAPIGEHDTNKAIKPAQLRTVDKGKAKACDNSDSDQTDATEDDSGSESAAEVAATPSPQAKRGRPRKSIIQEAAKRMKKH</sequence>
<dbReference type="EMBL" id="DS178449">
    <property type="protein sequence ID" value="EFP94135.1"/>
    <property type="molecule type" value="Genomic_DNA"/>
</dbReference>
<evidence type="ECO:0000313" key="2">
    <source>
        <dbReference type="EMBL" id="EFP94135.1"/>
    </source>
</evidence>
<feature type="region of interest" description="Disordered" evidence="1">
    <location>
        <begin position="219"/>
        <end position="344"/>
    </location>
</feature>
<gene>
    <name evidence="2" type="ORF">PGTG_20205</name>
</gene>
<dbReference type="AlphaFoldDB" id="E3LC60"/>
<dbReference type="Proteomes" id="UP000008783">
    <property type="component" value="Unassembled WGS sequence"/>
</dbReference>
<dbReference type="RefSeq" id="XP_003338554.1">
    <property type="nucleotide sequence ID" value="XM_003338506.1"/>
</dbReference>
<feature type="compositionally biased region" description="Acidic residues" evidence="1">
    <location>
        <begin position="296"/>
        <end position="309"/>
    </location>
</feature>
<dbReference type="OrthoDB" id="2505029at2759"/>
<feature type="compositionally biased region" description="Basic and acidic residues" evidence="1">
    <location>
        <begin position="284"/>
        <end position="294"/>
    </location>
</feature>
<proteinExistence type="predicted"/>
<dbReference type="KEGG" id="pgr:PGTG_20205"/>